<reference evidence="1 2" key="1">
    <citation type="submission" date="2019-10" db="EMBL/GenBank/DDBJ databases">
        <title>Vibrio sp. nov., isolated from Coralline algae surface.</title>
        <authorList>
            <person name="Geng Y."/>
            <person name="Zhang X."/>
        </authorList>
    </citation>
    <scope>NUCLEOTIDE SEQUENCE [LARGE SCALE GENOMIC DNA]</scope>
    <source>
        <strain evidence="1 2">SM1977</strain>
    </source>
</reference>
<dbReference type="AlphaFoldDB" id="A0A5Q0TIZ8"/>
<dbReference type="GO" id="GO:0019068">
    <property type="term" value="P:virion assembly"/>
    <property type="evidence" value="ECO:0007669"/>
    <property type="project" value="InterPro"/>
</dbReference>
<dbReference type="EMBL" id="CP045700">
    <property type="protein sequence ID" value="QGA66934.1"/>
    <property type="molecule type" value="Genomic_DNA"/>
</dbReference>
<dbReference type="NCBIfam" id="TIGR01539">
    <property type="entry name" value="portal_lambda"/>
    <property type="match status" value="1"/>
</dbReference>
<keyword evidence="2" id="KW-1185">Reference proteome</keyword>
<gene>
    <name evidence="1" type="ORF">GFB47_14430</name>
</gene>
<protein>
    <submittedName>
        <fullName evidence="1">Phage portal protein</fullName>
    </submittedName>
</protein>
<proteinExistence type="predicted"/>
<dbReference type="Proteomes" id="UP000348942">
    <property type="component" value="Chromosome 2"/>
</dbReference>
<name>A0A5Q0TIZ8_9VIBR</name>
<accession>A0A5Q0TIZ8</accession>
<evidence type="ECO:0000313" key="1">
    <source>
        <dbReference type="EMBL" id="QGA66934.1"/>
    </source>
</evidence>
<dbReference type="InterPro" id="IPR006429">
    <property type="entry name" value="Phage_lambda_portal"/>
</dbReference>
<organism evidence="1 2">
    <name type="scientific">Vibrio algicola</name>
    <dbReference type="NCBI Taxonomy" id="2662262"/>
    <lineage>
        <taxon>Bacteria</taxon>
        <taxon>Pseudomonadati</taxon>
        <taxon>Pseudomonadota</taxon>
        <taxon>Gammaproteobacteria</taxon>
        <taxon>Vibrionales</taxon>
        <taxon>Vibrionaceae</taxon>
        <taxon>Vibrio</taxon>
    </lineage>
</organism>
<evidence type="ECO:0000313" key="2">
    <source>
        <dbReference type="Proteomes" id="UP000348942"/>
    </source>
</evidence>
<dbReference type="GO" id="GO:0005198">
    <property type="term" value="F:structural molecule activity"/>
    <property type="evidence" value="ECO:0007669"/>
    <property type="project" value="InterPro"/>
</dbReference>
<sequence>MKNQNIQRMIVGDSRRMFESASPDRLTMSWDTNTYTPDQVTYSQLETLRARSRQQARNNDYVVRLIQILQDNIIGAAGFKLRSQVVDFNGKPDQPARKVIESGWQEFIEQTDFIATQQLIVTSMVTDGEAFVYLRTDRSGRLIPTLIDPVRVDINFNQKRNNGNVIRMGIEYDQFLTPVAYHINDDYVDYHPAVGASEGAQTRTRIPADKLRHIFRKQFVGQKRGMPWASASLGRLFQLGRYEEAALTAARIGAAKMGFFRSEDNEEYTGDEESGDMMLNAEAGTFENIGSLQFETFDPSYPSGEFKEFMGQTLKGIASGLGVDYHTLGNDLAGVNYSSARVGMLETREYFKTLQGWLIQSLIKPVFKYWLGSELYYGRLEINNKPLSRGVGYYLPSQWVGRRWEWVDPLKEANAKKVQYEMRIVSLSQIIRERGDEPEEVFKEIAEEDALMKSLGISAVQVMSKLEQENALKDDEDDEDD</sequence>
<dbReference type="Pfam" id="PF05136">
    <property type="entry name" value="Phage_portal_2"/>
    <property type="match status" value="1"/>
</dbReference>